<dbReference type="STRING" id="286115.A0A507D1B4"/>
<evidence type="ECO:0000313" key="3">
    <source>
        <dbReference type="EMBL" id="TPX42152.1"/>
    </source>
</evidence>
<evidence type="ECO:0000313" key="6">
    <source>
        <dbReference type="Proteomes" id="UP000320475"/>
    </source>
</evidence>
<sequence length="380" mass="38335">MDSSLLKQIESGRKLKKAVTNDRSAPTVDSKPKGGPGGGGGGGPIHGGPPPSIGRSAGSSIASAAAGAPPMGMGPPQLGGLFAGGMPALKKAGGATLGRADSAPSAPPPAPRPHPSSNGPPPPPRINATTPSSVPPPRTNTTPSSIPPPVAPRNNIPPAPPSRPGPAPSPPTLPSRPSVSATPQPPSGFATVRGTAPPAPARTAPPPPPRAPVATPDTLSVPARPGGMPRSLSGPGPMTPPAPAGPTYEYEMNGRWKFKTDLPPPRQWPSGLPGSGNTNSHGVGYSNGSVRGPIPPPTAPRGGAKGPKAGGNADVSTFVEDSLPRLQRELDSCIARRDFARCGELQSRIDAVEKLRGSLSSGYDVSDEYRRVQDLVRGYV</sequence>
<proteinExistence type="predicted"/>
<feature type="compositionally biased region" description="Pro residues" evidence="1">
    <location>
        <begin position="105"/>
        <end position="125"/>
    </location>
</feature>
<dbReference type="InterPro" id="IPR003124">
    <property type="entry name" value="WH2_dom"/>
</dbReference>
<name>A0A507D1B4_9FUNG</name>
<organism evidence="4 6">
    <name type="scientific">Synchytrium endobioticum</name>
    <dbReference type="NCBI Taxonomy" id="286115"/>
    <lineage>
        <taxon>Eukaryota</taxon>
        <taxon>Fungi</taxon>
        <taxon>Fungi incertae sedis</taxon>
        <taxon>Chytridiomycota</taxon>
        <taxon>Chytridiomycota incertae sedis</taxon>
        <taxon>Chytridiomycetes</taxon>
        <taxon>Synchytriales</taxon>
        <taxon>Synchytriaceae</taxon>
        <taxon>Synchytrium</taxon>
    </lineage>
</organism>
<accession>A0A507D1B4</accession>
<dbReference type="Proteomes" id="UP000317494">
    <property type="component" value="Unassembled WGS sequence"/>
</dbReference>
<feature type="compositionally biased region" description="Low complexity" evidence="1">
    <location>
        <begin position="53"/>
        <end position="76"/>
    </location>
</feature>
<dbReference type="EMBL" id="QEAN01000243">
    <property type="protein sequence ID" value="TPX42152.1"/>
    <property type="molecule type" value="Genomic_DNA"/>
</dbReference>
<protein>
    <recommendedName>
        <fullName evidence="2">WH2 domain-containing protein</fullName>
    </recommendedName>
</protein>
<evidence type="ECO:0000256" key="1">
    <source>
        <dbReference type="SAM" id="MobiDB-lite"/>
    </source>
</evidence>
<dbReference type="OrthoDB" id="2150702at2759"/>
<dbReference type="Pfam" id="PF02205">
    <property type="entry name" value="WH2"/>
    <property type="match status" value="1"/>
</dbReference>
<comment type="caution">
    <text evidence="4">The sequence shown here is derived from an EMBL/GenBank/DDBJ whole genome shotgun (WGS) entry which is preliminary data.</text>
</comment>
<dbReference type="GO" id="GO:0003779">
    <property type="term" value="F:actin binding"/>
    <property type="evidence" value="ECO:0007669"/>
    <property type="project" value="InterPro"/>
</dbReference>
<feature type="compositionally biased region" description="Pro residues" evidence="1">
    <location>
        <begin position="197"/>
        <end position="211"/>
    </location>
</feature>
<evidence type="ECO:0000313" key="5">
    <source>
        <dbReference type="Proteomes" id="UP000317494"/>
    </source>
</evidence>
<evidence type="ECO:0000313" key="4">
    <source>
        <dbReference type="EMBL" id="TPX45242.1"/>
    </source>
</evidence>
<dbReference type="VEuPathDB" id="FungiDB:SeMB42_g05259"/>
<dbReference type="AlphaFoldDB" id="A0A507D1B4"/>
<gene>
    <name evidence="4" type="ORF">SeLEV6574_g03981</name>
    <name evidence="3" type="ORF">SeMB42_g05259</name>
</gene>
<feature type="compositionally biased region" description="Polar residues" evidence="1">
    <location>
        <begin position="275"/>
        <end position="289"/>
    </location>
</feature>
<dbReference type="PRINTS" id="PR01217">
    <property type="entry name" value="PRICHEXTENSN"/>
</dbReference>
<dbReference type="Proteomes" id="UP000320475">
    <property type="component" value="Unassembled WGS sequence"/>
</dbReference>
<evidence type="ECO:0000259" key="2">
    <source>
        <dbReference type="Pfam" id="PF02205"/>
    </source>
</evidence>
<feature type="compositionally biased region" description="Gly residues" evidence="1">
    <location>
        <begin position="34"/>
        <end position="46"/>
    </location>
</feature>
<feature type="compositionally biased region" description="Pro residues" evidence="1">
    <location>
        <begin position="145"/>
        <end position="174"/>
    </location>
</feature>
<dbReference type="EMBL" id="QEAM01000148">
    <property type="protein sequence ID" value="TPX45242.1"/>
    <property type="molecule type" value="Genomic_DNA"/>
</dbReference>
<reference evidence="5 6" key="1">
    <citation type="journal article" date="2019" name="Sci. Rep.">
        <title>Comparative genomics of chytrid fungi reveal insights into the obligate biotrophic and pathogenic lifestyle of Synchytrium endobioticum.</title>
        <authorList>
            <person name="van de Vossenberg B.T.L.H."/>
            <person name="Warris S."/>
            <person name="Nguyen H.D.T."/>
            <person name="van Gent-Pelzer M.P.E."/>
            <person name="Joly D.L."/>
            <person name="van de Geest H.C."/>
            <person name="Bonants P.J.M."/>
            <person name="Smith D.S."/>
            <person name="Levesque C.A."/>
            <person name="van der Lee T.A.J."/>
        </authorList>
    </citation>
    <scope>NUCLEOTIDE SEQUENCE [LARGE SCALE GENOMIC DNA]</scope>
    <source>
        <strain evidence="4 6">LEV6574</strain>
        <strain evidence="3 5">MB42</strain>
    </source>
</reference>
<feature type="domain" description="WH2" evidence="2">
    <location>
        <begin position="4"/>
        <end position="25"/>
    </location>
</feature>
<feature type="region of interest" description="Disordered" evidence="1">
    <location>
        <begin position="1"/>
        <end position="315"/>
    </location>
</feature>
<keyword evidence="5" id="KW-1185">Reference proteome</keyword>